<dbReference type="KEGG" id="kps:KPNJ2_02909"/>
<dbReference type="AlphaFoldDB" id="W8UII0"/>
<dbReference type="PROSITE" id="PS00134">
    <property type="entry name" value="TRYPSIN_HIS"/>
    <property type="match status" value="1"/>
</dbReference>
<dbReference type="EC" id="3.4.21.-" evidence="6"/>
<dbReference type="InterPro" id="IPR050966">
    <property type="entry name" value="Glutamyl_endopeptidase"/>
</dbReference>
<name>W8UII0_KLEPN</name>
<comment type="similarity">
    <text evidence="1 6">Belongs to the peptidase S1B family.</text>
</comment>
<dbReference type="PRINTS" id="PR00839">
    <property type="entry name" value="V8PROTEASE"/>
</dbReference>
<keyword evidence="5 6" id="KW-0720">Serine protease</keyword>
<evidence type="ECO:0000256" key="1">
    <source>
        <dbReference type="ARBA" id="ARBA00008764"/>
    </source>
</evidence>
<keyword evidence="4 6" id="KW-0378">Hydrolase</keyword>
<dbReference type="InterPro" id="IPR008256">
    <property type="entry name" value="Peptidase_S1B"/>
</dbReference>
<evidence type="ECO:0000256" key="3">
    <source>
        <dbReference type="ARBA" id="ARBA00022729"/>
    </source>
</evidence>
<protein>
    <recommendedName>
        <fullName evidence="6">Serine protease</fullName>
        <ecNumber evidence="6">3.4.21.-</ecNumber>
    </recommendedName>
</protein>
<dbReference type="InterPro" id="IPR033116">
    <property type="entry name" value="TRYPSIN_SER"/>
</dbReference>
<dbReference type="GO" id="GO:0004252">
    <property type="term" value="F:serine-type endopeptidase activity"/>
    <property type="evidence" value="ECO:0007669"/>
    <property type="project" value="InterPro"/>
</dbReference>
<dbReference type="SUPFAM" id="SSF50494">
    <property type="entry name" value="Trypsin-like serine proteases"/>
    <property type="match status" value="1"/>
</dbReference>
<dbReference type="GO" id="GO:0006508">
    <property type="term" value="P:proteolysis"/>
    <property type="evidence" value="ECO:0007669"/>
    <property type="project" value="UniProtKB-KW"/>
</dbReference>
<dbReference type="Pfam" id="PF13365">
    <property type="entry name" value="Trypsin_2"/>
    <property type="match status" value="1"/>
</dbReference>
<evidence type="ECO:0000256" key="4">
    <source>
        <dbReference type="ARBA" id="ARBA00022801"/>
    </source>
</evidence>
<keyword evidence="3" id="KW-0732">Signal</keyword>
<dbReference type="HOGENOM" id="CLU_078170_0_0_6"/>
<dbReference type="PATRIC" id="fig|1420013.3.peg.2741"/>
<dbReference type="PANTHER" id="PTHR15462">
    <property type="entry name" value="SERINE PROTEASE"/>
    <property type="match status" value="1"/>
</dbReference>
<dbReference type="EMBL" id="CP006918">
    <property type="protein sequence ID" value="AHM79689.1"/>
    <property type="molecule type" value="Genomic_DNA"/>
</dbReference>
<dbReference type="InterPro" id="IPR009003">
    <property type="entry name" value="Peptidase_S1_PA"/>
</dbReference>
<evidence type="ECO:0000313" key="7">
    <source>
        <dbReference type="EMBL" id="AHM79689.1"/>
    </source>
</evidence>
<accession>W8UII0</accession>
<reference evidence="7 8" key="1">
    <citation type="journal article" date="2014" name="Proc. Natl. Acad. Sci. U.S.A.">
        <title>Molecular dissection of the evolution of carbapenem-resistant multilocus sequence type 258 Klebsiella pneumoniae.</title>
        <authorList>
            <person name="Deleo F.R."/>
            <person name="Chen L."/>
            <person name="Porcella S.F."/>
            <person name="Martens C.A."/>
            <person name="Kobayashi S.D."/>
            <person name="Porter A.R."/>
            <person name="Chavda K.D."/>
            <person name="Jacobs M.R."/>
            <person name="Mathema B."/>
            <person name="Olsen R.J."/>
            <person name="Bonomo R.A."/>
            <person name="Musser J.M."/>
            <person name="Kreiswirth B.N."/>
        </authorList>
    </citation>
    <scope>NUCLEOTIDE SEQUENCE [LARGE SCALE GENOMIC DNA]</scope>
    <source>
        <strain evidence="7">30684/NJST258_2</strain>
    </source>
</reference>
<dbReference type="Gene3D" id="2.40.10.10">
    <property type="entry name" value="Trypsin-like serine proteases"/>
    <property type="match status" value="2"/>
</dbReference>
<proteinExistence type="inferred from homology"/>
<keyword evidence="2 6" id="KW-0645">Protease</keyword>
<sequence>MVYGLACLELLFTFKNLNLLLLSIDIIASPESDMRRDVLLLLCSFYLLPLGAHADDSGLSAKDIKTLFFGHDDRKAVNRPEESPWDAIGQLETASGNLCTATLISPHLALTAGHCLLTPPRGKPDKAVALRFISRKGNWVYEIHGIDGRVDPSLGRRLKADGDGWIVPSAAAPSDFGLIVLRYAPSGITPIPLFPGSKADLTAALKAADRKVTQSGYPEDHLDNLYSHQDCIVTGWAQTSVLSHQCDTLPGDSGSPLLLKTEDGWQVIAVQSSAPGPQDRWRADNRAIAVTGFRDKLEALAGE</sequence>
<evidence type="ECO:0000256" key="6">
    <source>
        <dbReference type="RuleBase" id="RU004296"/>
    </source>
</evidence>
<organism evidence="7 8">
    <name type="scientific">Klebsiella pneumoniae 30684/NJST258_2</name>
    <dbReference type="NCBI Taxonomy" id="1420013"/>
    <lineage>
        <taxon>Bacteria</taxon>
        <taxon>Pseudomonadati</taxon>
        <taxon>Pseudomonadota</taxon>
        <taxon>Gammaproteobacteria</taxon>
        <taxon>Enterobacterales</taxon>
        <taxon>Enterobacteriaceae</taxon>
        <taxon>Klebsiella/Raoultella group</taxon>
        <taxon>Klebsiella</taxon>
        <taxon>Klebsiella pneumoniae complex</taxon>
    </lineage>
</organism>
<evidence type="ECO:0000313" key="8">
    <source>
        <dbReference type="Proteomes" id="UP000019586"/>
    </source>
</evidence>
<dbReference type="InterPro" id="IPR043504">
    <property type="entry name" value="Peptidase_S1_PA_chymotrypsin"/>
</dbReference>
<gene>
    <name evidence="7" type="ORF">KPNJ2_02909</name>
</gene>
<dbReference type="InterPro" id="IPR018114">
    <property type="entry name" value="TRYPSIN_HIS"/>
</dbReference>
<dbReference type="Proteomes" id="UP000019586">
    <property type="component" value="Chromosome"/>
</dbReference>
<evidence type="ECO:0000256" key="2">
    <source>
        <dbReference type="ARBA" id="ARBA00022670"/>
    </source>
</evidence>
<dbReference type="PANTHER" id="PTHR15462:SF8">
    <property type="entry name" value="SERINE PROTEASE"/>
    <property type="match status" value="1"/>
</dbReference>
<evidence type="ECO:0000256" key="5">
    <source>
        <dbReference type="ARBA" id="ARBA00022825"/>
    </source>
</evidence>
<dbReference type="PROSITE" id="PS00135">
    <property type="entry name" value="TRYPSIN_SER"/>
    <property type="match status" value="1"/>
</dbReference>